<organism evidence="1 2">
    <name type="scientific">Catharanthus roseus</name>
    <name type="common">Madagascar periwinkle</name>
    <name type="synonym">Vinca rosea</name>
    <dbReference type="NCBI Taxonomy" id="4058"/>
    <lineage>
        <taxon>Eukaryota</taxon>
        <taxon>Viridiplantae</taxon>
        <taxon>Streptophyta</taxon>
        <taxon>Embryophyta</taxon>
        <taxon>Tracheophyta</taxon>
        <taxon>Spermatophyta</taxon>
        <taxon>Magnoliopsida</taxon>
        <taxon>eudicotyledons</taxon>
        <taxon>Gunneridae</taxon>
        <taxon>Pentapetalae</taxon>
        <taxon>asterids</taxon>
        <taxon>lamiids</taxon>
        <taxon>Gentianales</taxon>
        <taxon>Apocynaceae</taxon>
        <taxon>Rauvolfioideae</taxon>
        <taxon>Vinceae</taxon>
        <taxon>Catharanthinae</taxon>
        <taxon>Catharanthus</taxon>
    </lineage>
</organism>
<name>A0ACC0C531_CATRO</name>
<gene>
    <name evidence="1" type="ORF">M9H77_01100</name>
</gene>
<dbReference type="EMBL" id="CM044701">
    <property type="protein sequence ID" value="KAI5679873.1"/>
    <property type="molecule type" value="Genomic_DNA"/>
</dbReference>
<sequence length="653" mass="73532">MMKEEYAWIITDKTMNHFDMLDFEVIESMQGALGFKAYIPSSSRLRDITLRWRKESYGKDPSMELIRELDVLGIWAYDSLWALAESIERVEVESLEAKENQSPGLGFLDNLYWSRRLLDEIARIKITGLSGEFQILNGKLHTESYIISNVFVKGDRRVGFWTPEDGIVKEMKVPFIMDRHPSTRRGLEAIIWPGGSTTVPKGWFRLTSGKKLRIAVVNNGGFKELMNVHIHPQTNEIAVTGFCKDVFVAAIESLDYEVPYEFIPFVDENGENLGSYTYLVHQVYLQKFDGAVGDITITANRSLYVDFTTPYSDLGVGTITKRLNKDIWIFSKPLRTNMWLTSAAFFGLLGFVVWTIEHGNNVEFQGSVPHQIGTILWFGFSTLVYAHREKLTSNLSRFVVILWLFVVLILTSSYTATLSSMLTVQQIQLASVREYIGVKNGSFLGGIISSNLNFKDDRLRKHSSPEEYADALSRGSKKGGVSAIIDEIPYISIFLAKYGAHYAMVSTTPSTNGFGFVFQKGSPQLVSDVSGAIMKLREKGELAVLEKTWFRNQSSFMPNDANSCAVPNRLSFGNFGGLFLLSFVSFILALLLHLIFLLKNKLQQNSNSMMSGEKYLLAIVRFLGARNNENRVEPVNADHNGEQELQDLAGSIP</sequence>
<protein>
    <submittedName>
        <fullName evidence="1">Uncharacterized protein</fullName>
    </submittedName>
</protein>
<keyword evidence="2" id="KW-1185">Reference proteome</keyword>
<evidence type="ECO:0000313" key="1">
    <source>
        <dbReference type="EMBL" id="KAI5679873.1"/>
    </source>
</evidence>
<reference evidence="2" key="1">
    <citation type="journal article" date="2023" name="Nat. Plants">
        <title>Single-cell RNA sequencing provides a high-resolution roadmap for understanding the multicellular compartmentation of specialized metabolism.</title>
        <authorList>
            <person name="Sun S."/>
            <person name="Shen X."/>
            <person name="Li Y."/>
            <person name="Li Y."/>
            <person name="Wang S."/>
            <person name="Li R."/>
            <person name="Zhang H."/>
            <person name="Shen G."/>
            <person name="Guo B."/>
            <person name="Wei J."/>
            <person name="Xu J."/>
            <person name="St-Pierre B."/>
            <person name="Chen S."/>
            <person name="Sun C."/>
        </authorList>
    </citation>
    <scope>NUCLEOTIDE SEQUENCE [LARGE SCALE GENOMIC DNA]</scope>
</reference>
<dbReference type="Proteomes" id="UP001060085">
    <property type="component" value="Linkage Group LG01"/>
</dbReference>
<proteinExistence type="predicted"/>
<evidence type="ECO:0000313" key="2">
    <source>
        <dbReference type="Proteomes" id="UP001060085"/>
    </source>
</evidence>
<accession>A0ACC0C531</accession>
<comment type="caution">
    <text evidence="1">The sequence shown here is derived from an EMBL/GenBank/DDBJ whole genome shotgun (WGS) entry which is preliminary data.</text>
</comment>